<feature type="transmembrane region" description="Helical" evidence="6">
    <location>
        <begin position="330"/>
        <end position="353"/>
    </location>
</feature>
<feature type="compositionally biased region" description="Low complexity" evidence="5">
    <location>
        <begin position="188"/>
        <end position="202"/>
    </location>
</feature>
<dbReference type="InterPro" id="IPR024163">
    <property type="entry name" value="Aerotolerance_reg_N"/>
</dbReference>
<dbReference type="PANTHER" id="PTHR22550">
    <property type="entry name" value="SPORE GERMINATION PROTEIN"/>
    <property type="match status" value="1"/>
</dbReference>
<dbReference type="Pfam" id="PF07584">
    <property type="entry name" value="BatA"/>
    <property type="match status" value="1"/>
</dbReference>
<evidence type="ECO:0000256" key="3">
    <source>
        <dbReference type="ARBA" id="ARBA00022989"/>
    </source>
</evidence>
<keyword evidence="3 6" id="KW-1133">Transmembrane helix</keyword>
<evidence type="ECO:0000256" key="6">
    <source>
        <dbReference type="SAM" id="Phobius"/>
    </source>
</evidence>
<evidence type="ECO:0000256" key="1">
    <source>
        <dbReference type="ARBA" id="ARBA00022475"/>
    </source>
</evidence>
<dbReference type="Pfam" id="PF13519">
    <property type="entry name" value="VWA_2"/>
    <property type="match status" value="1"/>
</dbReference>
<name>A0ABX0UZK1_9HYPH</name>
<dbReference type="PROSITE" id="PS50234">
    <property type="entry name" value="VWFA"/>
    <property type="match status" value="1"/>
</dbReference>
<dbReference type="Proteomes" id="UP001429580">
    <property type="component" value="Unassembled WGS sequence"/>
</dbReference>
<dbReference type="SMART" id="SM00327">
    <property type="entry name" value="VWA"/>
    <property type="match status" value="1"/>
</dbReference>
<keyword evidence="9" id="KW-1185">Reference proteome</keyword>
<feature type="transmembrane region" description="Helical" evidence="6">
    <location>
        <begin position="59"/>
        <end position="82"/>
    </location>
</feature>
<dbReference type="InterPro" id="IPR002035">
    <property type="entry name" value="VWF_A"/>
</dbReference>
<keyword evidence="1" id="KW-1003">Cell membrane</keyword>
<dbReference type="SUPFAM" id="SSF53300">
    <property type="entry name" value="vWA-like"/>
    <property type="match status" value="1"/>
</dbReference>
<evidence type="ECO:0000256" key="5">
    <source>
        <dbReference type="SAM" id="MobiDB-lite"/>
    </source>
</evidence>
<reference evidence="8 9" key="1">
    <citation type="submission" date="2020-03" db="EMBL/GenBank/DDBJ databases">
        <title>Genomic Encyclopedia of Type Strains, Phase IV (KMG-IV): sequencing the most valuable type-strain genomes for metagenomic binning, comparative biology and taxonomic classification.</title>
        <authorList>
            <person name="Goeker M."/>
        </authorList>
    </citation>
    <scope>NUCLEOTIDE SEQUENCE [LARGE SCALE GENOMIC DNA]</scope>
    <source>
        <strain evidence="8 9">DSM 103870</strain>
    </source>
</reference>
<gene>
    <name evidence="8" type="ORF">FHS82_002170</name>
</gene>
<sequence>MTFIWMEMLWLLLLVPILIGLYVLMLRRRKRTAVRYASLAMVKQALGKGPGWRRHLPPALLLIAIAVLILAVARPAAVVTLASSRATIILAVDVSGSMRAADVPPSRIVAARNAARQFIADQPADVQIGVVAFASAAYLVQTPTIDRTALYQAIDRFQTRRGTAVGAGVLTSLATIFPDEDFETLQNDPRPGAPAGDARPPGYRSLPLDGQTAAEEKPEHIPVEPGSYRNAVVILLSDGATTTGPDPIQAGQTAADYGVRVFTVGFGSPSGDVVDYEGRRMRTQPDIETLKTIARTTDAQFFEAQSSDDLTRVYKSLSAKLVSEKKLTEISFIFAGVGALFALLAGTLSLLWFGRVA</sequence>
<dbReference type="InterPro" id="IPR036465">
    <property type="entry name" value="vWFA_dom_sf"/>
</dbReference>
<evidence type="ECO:0000313" key="8">
    <source>
        <dbReference type="EMBL" id="NIJ58328.1"/>
    </source>
</evidence>
<proteinExistence type="predicted"/>
<feature type="transmembrane region" description="Helical" evidence="6">
    <location>
        <begin position="6"/>
        <end position="26"/>
    </location>
</feature>
<organism evidence="8 9">
    <name type="scientific">Pseudochelatococcus lubricantis</name>
    <dbReference type="NCBI Taxonomy" id="1538102"/>
    <lineage>
        <taxon>Bacteria</taxon>
        <taxon>Pseudomonadati</taxon>
        <taxon>Pseudomonadota</taxon>
        <taxon>Alphaproteobacteria</taxon>
        <taxon>Hyphomicrobiales</taxon>
        <taxon>Chelatococcaceae</taxon>
        <taxon>Pseudochelatococcus</taxon>
    </lineage>
</organism>
<dbReference type="Gene3D" id="3.40.50.410">
    <property type="entry name" value="von Willebrand factor, type A domain"/>
    <property type="match status" value="1"/>
</dbReference>
<feature type="region of interest" description="Disordered" evidence="5">
    <location>
        <begin position="181"/>
        <end position="223"/>
    </location>
</feature>
<dbReference type="RefSeq" id="WP_166952277.1">
    <property type="nucleotide sequence ID" value="NZ_JAASQI010000004.1"/>
</dbReference>
<keyword evidence="2 6" id="KW-0812">Transmembrane</keyword>
<dbReference type="EMBL" id="JAASQI010000004">
    <property type="protein sequence ID" value="NIJ58328.1"/>
    <property type="molecule type" value="Genomic_DNA"/>
</dbReference>
<dbReference type="PANTHER" id="PTHR22550:SF5">
    <property type="entry name" value="LEUCINE ZIPPER PROTEIN 4"/>
    <property type="match status" value="1"/>
</dbReference>
<accession>A0ABX0UZK1</accession>
<evidence type="ECO:0000256" key="2">
    <source>
        <dbReference type="ARBA" id="ARBA00022692"/>
    </source>
</evidence>
<dbReference type="InterPro" id="IPR050768">
    <property type="entry name" value="UPF0353/GerABKA_families"/>
</dbReference>
<keyword evidence="4 6" id="KW-0472">Membrane</keyword>
<evidence type="ECO:0000313" key="9">
    <source>
        <dbReference type="Proteomes" id="UP001429580"/>
    </source>
</evidence>
<evidence type="ECO:0000259" key="7">
    <source>
        <dbReference type="PROSITE" id="PS50234"/>
    </source>
</evidence>
<protein>
    <submittedName>
        <fullName evidence="8">Ca-activated chloride channel family protein</fullName>
    </submittedName>
</protein>
<evidence type="ECO:0000256" key="4">
    <source>
        <dbReference type="ARBA" id="ARBA00023136"/>
    </source>
</evidence>
<comment type="caution">
    <text evidence="8">The sequence shown here is derived from an EMBL/GenBank/DDBJ whole genome shotgun (WGS) entry which is preliminary data.</text>
</comment>
<dbReference type="Pfam" id="PF00092">
    <property type="entry name" value="VWA"/>
    <property type="match status" value="1"/>
</dbReference>
<feature type="domain" description="VWFA" evidence="7">
    <location>
        <begin position="87"/>
        <end position="317"/>
    </location>
</feature>